<gene>
    <name evidence="2" type="ORF">GCM10009765_03890</name>
</gene>
<evidence type="ECO:0000313" key="3">
    <source>
        <dbReference type="Proteomes" id="UP001500618"/>
    </source>
</evidence>
<sequence length="163" mass="17766">MPPSRKALVAQVSAALADLQAVYDDRDQALADALGVNRTDLRCLDLIVREGPQTASQLGARLHLTRGSMTTLVDRLERAGYATRHDDPQHGRRKLVVPTAKLVDAITPLLAPARQHGEARLHKYGDGELRLVLDFLRTTHAAQDAVVESIRGTSNGDASQRHP</sequence>
<dbReference type="InterPro" id="IPR036390">
    <property type="entry name" value="WH_DNA-bd_sf"/>
</dbReference>
<dbReference type="PROSITE" id="PS50995">
    <property type="entry name" value="HTH_MARR_2"/>
    <property type="match status" value="1"/>
</dbReference>
<dbReference type="InterPro" id="IPR000835">
    <property type="entry name" value="HTH_MarR-typ"/>
</dbReference>
<reference evidence="2 3" key="1">
    <citation type="journal article" date="2019" name="Int. J. Syst. Evol. Microbiol.">
        <title>The Global Catalogue of Microorganisms (GCM) 10K type strain sequencing project: providing services to taxonomists for standard genome sequencing and annotation.</title>
        <authorList>
            <consortium name="The Broad Institute Genomics Platform"/>
            <consortium name="The Broad Institute Genome Sequencing Center for Infectious Disease"/>
            <person name="Wu L."/>
            <person name="Ma J."/>
        </authorList>
    </citation>
    <scope>NUCLEOTIDE SEQUENCE [LARGE SCALE GENOMIC DNA]</scope>
    <source>
        <strain evidence="2 3">JCM 14718</strain>
    </source>
</reference>
<dbReference type="RefSeq" id="WP_344306512.1">
    <property type="nucleotide sequence ID" value="NZ_BAAANY010000001.1"/>
</dbReference>
<dbReference type="Gene3D" id="1.10.10.10">
    <property type="entry name" value="Winged helix-like DNA-binding domain superfamily/Winged helix DNA-binding domain"/>
    <property type="match status" value="1"/>
</dbReference>
<dbReference type="Pfam" id="PF12802">
    <property type="entry name" value="MarR_2"/>
    <property type="match status" value="1"/>
</dbReference>
<accession>A0ABN2FRM8</accession>
<dbReference type="InterPro" id="IPR039422">
    <property type="entry name" value="MarR/SlyA-like"/>
</dbReference>
<proteinExistence type="predicted"/>
<dbReference type="InterPro" id="IPR036388">
    <property type="entry name" value="WH-like_DNA-bd_sf"/>
</dbReference>
<dbReference type="Proteomes" id="UP001500618">
    <property type="component" value="Unassembled WGS sequence"/>
</dbReference>
<dbReference type="SUPFAM" id="SSF46785">
    <property type="entry name" value="Winged helix' DNA-binding domain"/>
    <property type="match status" value="1"/>
</dbReference>
<evidence type="ECO:0000259" key="1">
    <source>
        <dbReference type="PROSITE" id="PS50995"/>
    </source>
</evidence>
<keyword evidence="3" id="KW-1185">Reference proteome</keyword>
<feature type="domain" description="HTH marR-type" evidence="1">
    <location>
        <begin position="5"/>
        <end position="141"/>
    </location>
</feature>
<dbReference type="SMART" id="SM00347">
    <property type="entry name" value="HTH_MARR"/>
    <property type="match status" value="1"/>
</dbReference>
<protein>
    <recommendedName>
        <fullName evidence="1">HTH marR-type domain-containing protein</fullName>
    </recommendedName>
</protein>
<dbReference type="PANTHER" id="PTHR33164:SF106">
    <property type="entry name" value="TRANSCRIPTIONAL REGULATORY PROTEIN"/>
    <property type="match status" value="1"/>
</dbReference>
<dbReference type="PANTHER" id="PTHR33164">
    <property type="entry name" value="TRANSCRIPTIONAL REGULATOR, MARR FAMILY"/>
    <property type="match status" value="1"/>
</dbReference>
<organism evidence="2 3">
    <name type="scientific">Fodinicola feengrottensis</name>
    <dbReference type="NCBI Taxonomy" id="435914"/>
    <lineage>
        <taxon>Bacteria</taxon>
        <taxon>Bacillati</taxon>
        <taxon>Actinomycetota</taxon>
        <taxon>Actinomycetes</taxon>
        <taxon>Mycobacteriales</taxon>
        <taxon>Fodinicola</taxon>
    </lineage>
</organism>
<name>A0ABN2FRM8_9ACTN</name>
<comment type="caution">
    <text evidence="2">The sequence shown here is derived from an EMBL/GenBank/DDBJ whole genome shotgun (WGS) entry which is preliminary data.</text>
</comment>
<dbReference type="EMBL" id="BAAANY010000001">
    <property type="protein sequence ID" value="GAA1657591.1"/>
    <property type="molecule type" value="Genomic_DNA"/>
</dbReference>
<evidence type="ECO:0000313" key="2">
    <source>
        <dbReference type="EMBL" id="GAA1657591.1"/>
    </source>
</evidence>